<dbReference type="EMBL" id="PYBV01000044">
    <property type="protein sequence ID" value="PYC65557.1"/>
    <property type="molecule type" value="Genomic_DNA"/>
</dbReference>
<sequence>MVMPIAASAQQVATAASSGVYPPVVCRSTARRLISSLVLDWLIRPAVMFALAWLLLPVQPAYGQRGVGQPVARAWTGPRRAAGNGRLPAGPCLTGARLDDQPPHTQPAPCVPPWLGRPLTHRQATPAAQALTCGNPLAVGTAGSNRRPLAPRQPTRFRELAWDER</sequence>
<protein>
    <submittedName>
        <fullName evidence="1">Uncharacterized protein</fullName>
    </submittedName>
</protein>
<gene>
    <name evidence="1" type="ORF">C7C45_28410</name>
</gene>
<keyword evidence="2" id="KW-1185">Reference proteome</keyword>
<comment type="caution">
    <text evidence="1">The sequence shown here is derived from an EMBL/GenBank/DDBJ whole genome shotgun (WGS) entry which is preliminary data.</text>
</comment>
<evidence type="ECO:0000313" key="1">
    <source>
        <dbReference type="EMBL" id="PYC65557.1"/>
    </source>
</evidence>
<dbReference type="Proteomes" id="UP000248333">
    <property type="component" value="Unassembled WGS sequence"/>
</dbReference>
<reference evidence="1 2" key="1">
    <citation type="submission" date="2018-03" db="EMBL/GenBank/DDBJ databases">
        <title>Bioinformatic expansion and discovery of thiopeptide antibiotics.</title>
        <authorList>
            <person name="Schwalen C.J."/>
            <person name="Hudson G.A."/>
            <person name="Mitchell D.A."/>
        </authorList>
    </citation>
    <scope>NUCLEOTIDE SEQUENCE [LARGE SCALE GENOMIC DNA]</scope>
    <source>
        <strain evidence="1 2">NRRL 8041</strain>
    </source>
</reference>
<accession>A0A318NFU5</accession>
<name>A0A318NFU5_9ACTN</name>
<organism evidence="1 2">
    <name type="scientific">Micromonospora arborensis</name>
    <dbReference type="NCBI Taxonomy" id="2116518"/>
    <lineage>
        <taxon>Bacteria</taxon>
        <taxon>Bacillati</taxon>
        <taxon>Actinomycetota</taxon>
        <taxon>Actinomycetes</taxon>
        <taxon>Micromonosporales</taxon>
        <taxon>Micromonosporaceae</taxon>
        <taxon>Micromonospora</taxon>
    </lineage>
</organism>
<dbReference type="AlphaFoldDB" id="A0A318NFU5"/>
<proteinExistence type="predicted"/>
<evidence type="ECO:0000313" key="2">
    <source>
        <dbReference type="Proteomes" id="UP000248333"/>
    </source>
</evidence>